<accession>A0ABT9A509</accession>
<keyword evidence="3" id="KW-1185">Reference proteome</keyword>
<reference evidence="2" key="1">
    <citation type="submission" date="2023-07" db="EMBL/GenBank/DDBJ databases">
        <authorList>
            <person name="Kim M.K."/>
        </authorList>
    </citation>
    <scope>NUCLEOTIDE SEQUENCE</scope>
    <source>
        <strain evidence="2">CA1-15</strain>
    </source>
</reference>
<protein>
    <submittedName>
        <fullName evidence="2">BLUF domain-containing protein</fullName>
    </submittedName>
</protein>
<comment type="caution">
    <text evidence="2">The sequence shown here is derived from an EMBL/GenBank/DDBJ whole genome shotgun (WGS) entry which is preliminary data.</text>
</comment>
<dbReference type="RefSeq" id="WP_304562827.1">
    <property type="nucleotide sequence ID" value="NZ_JAUQSZ010000016.1"/>
</dbReference>
<dbReference type="Proteomes" id="UP001176468">
    <property type="component" value="Unassembled WGS sequence"/>
</dbReference>
<name>A0ABT9A509_9SPHN</name>
<gene>
    <name evidence="2" type="ORF">Q5H94_19020</name>
</gene>
<evidence type="ECO:0000259" key="1">
    <source>
        <dbReference type="PROSITE" id="PS50925"/>
    </source>
</evidence>
<evidence type="ECO:0000313" key="3">
    <source>
        <dbReference type="Proteomes" id="UP001176468"/>
    </source>
</evidence>
<dbReference type="Pfam" id="PF04940">
    <property type="entry name" value="BLUF"/>
    <property type="match status" value="1"/>
</dbReference>
<dbReference type="InterPro" id="IPR007024">
    <property type="entry name" value="BLUF_domain"/>
</dbReference>
<dbReference type="InterPro" id="IPR036046">
    <property type="entry name" value="Acylphosphatase-like_dom_sf"/>
</dbReference>
<dbReference type="PROSITE" id="PS50925">
    <property type="entry name" value="BLUF"/>
    <property type="match status" value="1"/>
</dbReference>
<evidence type="ECO:0000313" key="2">
    <source>
        <dbReference type="EMBL" id="MDO7844429.1"/>
    </source>
</evidence>
<dbReference type="SUPFAM" id="SSF54975">
    <property type="entry name" value="Acylphosphatase/BLUF domain-like"/>
    <property type="match status" value="1"/>
</dbReference>
<feature type="domain" description="BLUF" evidence="1">
    <location>
        <begin position="5"/>
        <end position="97"/>
    </location>
</feature>
<proteinExistence type="predicted"/>
<dbReference type="SMART" id="SM01034">
    <property type="entry name" value="BLUF"/>
    <property type="match status" value="1"/>
</dbReference>
<dbReference type="Gene3D" id="3.30.70.100">
    <property type="match status" value="1"/>
</dbReference>
<sequence length="142" mass="14941">MSLPERSLLYVSHKTIDPGAEEVIQDIVSAASVKNAALGVTGALVATRAHFAQILEGPADAVHDLMDSICRDARHTNVIVLREWAIIGRSFADFSLAYSGPSSYVAKHVVGVSHAVGDDLTIKVDRVIALIAGLAVPADVDA</sequence>
<dbReference type="EMBL" id="JAUQSZ010000016">
    <property type="protein sequence ID" value="MDO7844429.1"/>
    <property type="molecule type" value="Genomic_DNA"/>
</dbReference>
<organism evidence="2 3">
    <name type="scientific">Sphingomonas immobilis</name>
    <dbReference type="NCBI Taxonomy" id="3063997"/>
    <lineage>
        <taxon>Bacteria</taxon>
        <taxon>Pseudomonadati</taxon>
        <taxon>Pseudomonadota</taxon>
        <taxon>Alphaproteobacteria</taxon>
        <taxon>Sphingomonadales</taxon>
        <taxon>Sphingomonadaceae</taxon>
        <taxon>Sphingomonas</taxon>
    </lineage>
</organism>